<gene>
    <name evidence="1" type="ORF">SAMN06297397_0279</name>
</gene>
<name>A0AC61PHN9_9FIRM</name>
<evidence type="ECO:0000313" key="2">
    <source>
        <dbReference type="Proteomes" id="UP000192328"/>
    </source>
</evidence>
<organism evidence="1 2">
    <name type="scientific">Aristaeella lactis</name>
    <dbReference type="NCBI Taxonomy" id="3046383"/>
    <lineage>
        <taxon>Bacteria</taxon>
        <taxon>Bacillati</taxon>
        <taxon>Bacillota</taxon>
        <taxon>Clostridia</taxon>
        <taxon>Eubacteriales</taxon>
        <taxon>Aristaeellaceae</taxon>
        <taxon>Aristaeella</taxon>
    </lineage>
</organism>
<comment type="caution">
    <text evidence="1">The sequence shown here is derived from an EMBL/GenBank/DDBJ whole genome shotgun (WGS) entry which is preliminary data.</text>
</comment>
<dbReference type="Proteomes" id="UP000192328">
    <property type="component" value="Unassembled WGS sequence"/>
</dbReference>
<proteinExistence type="predicted"/>
<dbReference type="EMBL" id="FWXZ01000001">
    <property type="protein sequence ID" value="SMC36363.1"/>
    <property type="molecule type" value="Genomic_DNA"/>
</dbReference>
<protein>
    <submittedName>
        <fullName evidence="1">Uncharacterized protein</fullName>
    </submittedName>
</protein>
<reference evidence="1" key="1">
    <citation type="submission" date="2017-04" db="EMBL/GenBank/DDBJ databases">
        <authorList>
            <person name="Varghese N."/>
            <person name="Submissions S."/>
        </authorList>
    </citation>
    <scope>NUCLEOTIDE SEQUENCE</scope>
    <source>
        <strain evidence="1">WTE2008</strain>
    </source>
</reference>
<evidence type="ECO:0000313" key="1">
    <source>
        <dbReference type="EMBL" id="SMC36363.1"/>
    </source>
</evidence>
<accession>A0AC61PHN9</accession>
<sequence length="176" mass="20825">MFDYQEIFDEYCRENGLALHLCFEMPEGFEGADGMFDPDSRTVYINTDFPEGTPDFIRAFFLFHELRHASQYLCPERFSELIRRSIGYVIQYDGTCYKLVNGEYIECKLEGGEEAFTDLYMGQPHEMDANRFAYEQVKKLYGDSEKLREMYEERKPKEAIAEEKYVEVYGMIDEKC</sequence>
<keyword evidence="2" id="KW-1185">Reference proteome</keyword>